<dbReference type="PANTHER" id="PTHR10361:SF24">
    <property type="entry name" value="P3 PROTEIN"/>
    <property type="match status" value="1"/>
</dbReference>
<reference evidence="6 7" key="1">
    <citation type="submission" date="2018-03" db="EMBL/GenBank/DDBJ databases">
        <authorList>
            <person name="Keele B.F."/>
        </authorList>
    </citation>
    <scope>NUCLEOTIDE SEQUENCE [LARGE SCALE GENOMIC DNA]</scope>
    <source>
        <strain evidence="6 7">CeCT 8812</strain>
    </source>
</reference>
<name>A0A2R8AF66_9RHOB</name>
<dbReference type="AlphaFoldDB" id="A0A2R8AF66"/>
<feature type="transmembrane region" description="Helical" evidence="5">
    <location>
        <begin position="227"/>
        <end position="248"/>
    </location>
</feature>
<feature type="transmembrane region" description="Helical" evidence="5">
    <location>
        <begin position="6"/>
        <end position="24"/>
    </location>
</feature>
<dbReference type="Proteomes" id="UP000244932">
    <property type="component" value="Unassembled WGS sequence"/>
</dbReference>
<feature type="transmembrane region" description="Helical" evidence="5">
    <location>
        <begin position="196"/>
        <end position="215"/>
    </location>
</feature>
<feature type="transmembrane region" description="Helical" evidence="5">
    <location>
        <begin position="36"/>
        <end position="59"/>
    </location>
</feature>
<evidence type="ECO:0000313" key="7">
    <source>
        <dbReference type="Proteomes" id="UP000244932"/>
    </source>
</evidence>
<evidence type="ECO:0000256" key="2">
    <source>
        <dbReference type="ARBA" id="ARBA00022692"/>
    </source>
</evidence>
<keyword evidence="4 5" id="KW-0472">Membrane</keyword>
<evidence type="ECO:0000256" key="5">
    <source>
        <dbReference type="SAM" id="Phobius"/>
    </source>
</evidence>
<dbReference type="OrthoDB" id="9806785at2"/>
<protein>
    <submittedName>
        <fullName evidence="6">Pantothenates transporter PanS</fullName>
    </submittedName>
</protein>
<gene>
    <name evidence="6" type="primary">panS</name>
    <name evidence="6" type="ORF">POI8812_03239</name>
</gene>
<keyword evidence="7" id="KW-1185">Reference proteome</keyword>
<evidence type="ECO:0000256" key="3">
    <source>
        <dbReference type="ARBA" id="ARBA00022989"/>
    </source>
</evidence>
<proteinExistence type="predicted"/>
<feature type="transmembrane region" description="Helical" evidence="5">
    <location>
        <begin position="65"/>
        <end position="84"/>
    </location>
</feature>
<keyword evidence="2 5" id="KW-0812">Transmembrane</keyword>
<dbReference type="EMBL" id="OMKW01000004">
    <property type="protein sequence ID" value="SPF30894.1"/>
    <property type="molecule type" value="Genomic_DNA"/>
</dbReference>
<feature type="transmembrane region" description="Helical" evidence="5">
    <location>
        <begin position="254"/>
        <end position="278"/>
    </location>
</feature>
<comment type="subcellular location">
    <subcellularLocation>
        <location evidence="1">Membrane</location>
        <topology evidence="1">Multi-pass membrane protein</topology>
    </subcellularLocation>
</comment>
<organism evidence="6 7">
    <name type="scientific">Pontivivens insulae</name>
    <dbReference type="NCBI Taxonomy" id="1639689"/>
    <lineage>
        <taxon>Bacteria</taxon>
        <taxon>Pseudomonadati</taxon>
        <taxon>Pseudomonadota</taxon>
        <taxon>Alphaproteobacteria</taxon>
        <taxon>Rhodobacterales</taxon>
        <taxon>Paracoccaceae</taxon>
        <taxon>Pontivivens</taxon>
    </lineage>
</organism>
<dbReference type="PANTHER" id="PTHR10361">
    <property type="entry name" value="SODIUM-BILE ACID COTRANSPORTER"/>
    <property type="match status" value="1"/>
</dbReference>
<dbReference type="InterPro" id="IPR038770">
    <property type="entry name" value="Na+/solute_symporter_sf"/>
</dbReference>
<dbReference type="RefSeq" id="WP_108783584.1">
    <property type="nucleotide sequence ID" value="NZ_OMKW01000004.1"/>
</dbReference>
<dbReference type="GO" id="GO:0016020">
    <property type="term" value="C:membrane"/>
    <property type="evidence" value="ECO:0007669"/>
    <property type="project" value="UniProtKB-SubCell"/>
</dbReference>
<dbReference type="InterPro" id="IPR004710">
    <property type="entry name" value="Bilac:Na_transpt"/>
</dbReference>
<dbReference type="InterPro" id="IPR002657">
    <property type="entry name" value="BilAc:Na_symport/Acr3"/>
</dbReference>
<evidence type="ECO:0000313" key="6">
    <source>
        <dbReference type="EMBL" id="SPF30894.1"/>
    </source>
</evidence>
<feature type="transmembrane region" description="Helical" evidence="5">
    <location>
        <begin position="91"/>
        <end position="114"/>
    </location>
</feature>
<keyword evidence="3 5" id="KW-1133">Transmembrane helix</keyword>
<evidence type="ECO:0000256" key="4">
    <source>
        <dbReference type="ARBA" id="ARBA00023136"/>
    </source>
</evidence>
<evidence type="ECO:0000256" key="1">
    <source>
        <dbReference type="ARBA" id="ARBA00004141"/>
    </source>
</evidence>
<feature type="transmembrane region" description="Helical" evidence="5">
    <location>
        <begin position="134"/>
        <end position="155"/>
    </location>
</feature>
<dbReference type="Pfam" id="PF01758">
    <property type="entry name" value="SBF"/>
    <property type="match status" value="1"/>
</dbReference>
<dbReference type="Gene3D" id="1.20.1530.20">
    <property type="match status" value="1"/>
</dbReference>
<sequence length="283" mass="28947">MLLDVFLPLSLAFIMLSLGLGLTPGDFGRVLRMPKAFALGFAAQVILLPIIAYVLLMVFSLPPELAVGVMILACAPGGVTSNIITKLAGGAVALSVTLTAIVSLLSVITVPLIVAFSMGAFMGADAPPVDVTSLAISMFVLTAVPVGLGVLIRALAAGFVGKIERAISVIATVLFVVIVVGALAANWGVFVENLPILGPLLIVLNILTLGIGYALGAAGSLERRERITIAIEAGVQNSTLGITVGAIIGGGETLSTFALASGVYGITMYFVALPFVAWMRGRG</sequence>
<accession>A0A2R8AF66</accession>
<feature type="transmembrane region" description="Helical" evidence="5">
    <location>
        <begin position="167"/>
        <end position="190"/>
    </location>
</feature>